<dbReference type="InterPro" id="IPR000534">
    <property type="entry name" value="Semialdehyde_DH_NAD-bd"/>
</dbReference>
<feature type="domain" description="Semialdehyde dehydrogenase NAD-binding" evidence="1">
    <location>
        <begin position="3"/>
        <end position="107"/>
    </location>
</feature>
<dbReference type="PANTHER" id="PTHR14097:SF7">
    <property type="entry name" value="OXIDOREDUCTASE HTATIP2"/>
    <property type="match status" value="1"/>
</dbReference>
<protein>
    <submittedName>
        <fullName evidence="2">NAD(P)H-binding protein</fullName>
    </submittedName>
</protein>
<dbReference type="Proteomes" id="UP000475117">
    <property type="component" value="Chromosome"/>
</dbReference>
<dbReference type="SMART" id="SM00859">
    <property type="entry name" value="Semialdhyde_dh"/>
    <property type="match status" value="1"/>
</dbReference>
<gene>
    <name evidence="2" type="ORF">G3M56_003705</name>
</gene>
<sequence length="221" mass="24065">MKEVAVFGATGATGRELVRQLAAGEGLTVHAIVRRPLPAEDRPNRVIEHVVPTMAPEHFPDLPHLDAVFCALGTTIAKAGSKPAFTAIDHNLVVAVGEWTKARHCPQLHVISSLGATTAPRNFYLRTKGETEHNLEALDLPSLTIYQPSLLHAPQRDEFRLGERLGYIALAAISWLPFATVRRIQPVPVATLAACMIAHAKNPHPGCHRVTSETIRHSPHP</sequence>
<dbReference type="Pfam" id="PF13460">
    <property type="entry name" value="NAD_binding_10"/>
    <property type="match status" value="1"/>
</dbReference>
<dbReference type="GO" id="GO:0051287">
    <property type="term" value="F:NAD binding"/>
    <property type="evidence" value="ECO:0007669"/>
    <property type="project" value="InterPro"/>
</dbReference>
<dbReference type="GO" id="GO:0016620">
    <property type="term" value="F:oxidoreductase activity, acting on the aldehyde or oxo group of donors, NAD or NADP as acceptor"/>
    <property type="evidence" value="ECO:0007669"/>
    <property type="project" value="InterPro"/>
</dbReference>
<dbReference type="RefSeq" id="WP_164365032.1">
    <property type="nucleotide sequence ID" value="NZ_CP066776.1"/>
</dbReference>
<accession>A0A6B3LDS4</accession>
<organism evidence="2 3">
    <name type="scientific">Sulfuriroseicoccus oceanibius</name>
    <dbReference type="NCBI Taxonomy" id="2707525"/>
    <lineage>
        <taxon>Bacteria</taxon>
        <taxon>Pseudomonadati</taxon>
        <taxon>Verrucomicrobiota</taxon>
        <taxon>Verrucomicrobiia</taxon>
        <taxon>Verrucomicrobiales</taxon>
        <taxon>Verrucomicrobiaceae</taxon>
        <taxon>Sulfuriroseicoccus</taxon>
    </lineage>
</organism>
<evidence type="ECO:0000259" key="1">
    <source>
        <dbReference type="SMART" id="SM00859"/>
    </source>
</evidence>
<dbReference type="Gene3D" id="3.40.50.720">
    <property type="entry name" value="NAD(P)-binding Rossmann-like Domain"/>
    <property type="match status" value="1"/>
</dbReference>
<dbReference type="KEGG" id="soa:G3M56_003705"/>
<proteinExistence type="predicted"/>
<evidence type="ECO:0000313" key="2">
    <source>
        <dbReference type="EMBL" id="QQL45705.1"/>
    </source>
</evidence>
<name>A0A6B3LDS4_9BACT</name>
<dbReference type="AlphaFoldDB" id="A0A6B3LDS4"/>
<keyword evidence="3" id="KW-1185">Reference proteome</keyword>
<dbReference type="EMBL" id="CP066776">
    <property type="protein sequence ID" value="QQL45705.1"/>
    <property type="molecule type" value="Genomic_DNA"/>
</dbReference>
<dbReference type="InterPro" id="IPR016040">
    <property type="entry name" value="NAD(P)-bd_dom"/>
</dbReference>
<dbReference type="SUPFAM" id="SSF51735">
    <property type="entry name" value="NAD(P)-binding Rossmann-fold domains"/>
    <property type="match status" value="1"/>
</dbReference>
<dbReference type="PANTHER" id="PTHR14097">
    <property type="entry name" value="OXIDOREDUCTASE HTATIP2"/>
    <property type="match status" value="1"/>
</dbReference>
<dbReference type="InterPro" id="IPR036291">
    <property type="entry name" value="NAD(P)-bd_dom_sf"/>
</dbReference>
<reference evidence="2 3" key="1">
    <citation type="submission" date="2020-12" db="EMBL/GenBank/DDBJ databases">
        <title>Sulforoseuscoccus oceanibium gen. nov., sp. nov., a representative of the phylum Verrucomicrobia with special cytoplasmic membrane, and proposal of Sulforoseuscoccusaceae fam. nov.</title>
        <authorList>
            <person name="Xi F."/>
        </authorList>
    </citation>
    <scope>NUCLEOTIDE SEQUENCE [LARGE SCALE GENOMIC DNA]</scope>
    <source>
        <strain evidence="2 3">T37</strain>
    </source>
</reference>
<evidence type="ECO:0000313" key="3">
    <source>
        <dbReference type="Proteomes" id="UP000475117"/>
    </source>
</evidence>